<reference evidence="2" key="1">
    <citation type="submission" date="2019-07" db="EMBL/GenBank/DDBJ databases">
        <authorList>
            <person name="Dittberner H."/>
        </authorList>
    </citation>
    <scope>NUCLEOTIDE SEQUENCE [LARGE SCALE GENOMIC DNA]</scope>
</reference>
<evidence type="ECO:0000313" key="3">
    <source>
        <dbReference type="Proteomes" id="UP000489600"/>
    </source>
</evidence>
<keyword evidence="3" id="KW-1185">Reference proteome</keyword>
<evidence type="ECO:0000256" key="1">
    <source>
        <dbReference type="SAM" id="MobiDB-lite"/>
    </source>
</evidence>
<feature type="compositionally biased region" description="Low complexity" evidence="1">
    <location>
        <begin position="60"/>
        <end position="70"/>
    </location>
</feature>
<accession>A0A565BSU6</accession>
<feature type="compositionally biased region" description="Pro residues" evidence="1">
    <location>
        <begin position="44"/>
        <end position="53"/>
    </location>
</feature>
<gene>
    <name evidence="2" type="ORF">ANE_LOCUS14902</name>
</gene>
<protein>
    <submittedName>
        <fullName evidence="2">Uncharacterized protein</fullName>
    </submittedName>
</protein>
<comment type="caution">
    <text evidence="2">The sequence shown here is derived from an EMBL/GenBank/DDBJ whole genome shotgun (WGS) entry which is preliminary data.</text>
</comment>
<dbReference type="EMBL" id="CABITT030000005">
    <property type="protein sequence ID" value="VVB04458.1"/>
    <property type="molecule type" value="Genomic_DNA"/>
</dbReference>
<name>A0A565BSU6_9BRAS</name>
<sequence length="143" mass="15472">MDSSDLWFKSELEIAVLFAPIDPVCRICSFSHFPLMTSGRLLNLPPPPKLPDPAPHHKSPSLASSSQPLSASPPHPLPWWPRSSALSASVEICVAASALLCPHKSSSHQPLFISVSLSLPLVLPESASLDWPNLCGRDQNHDN</sequence>
<dbReference type="Proteomes" id="UP000489600">
    <property type="component" value="Unassembled WGS sequence"/>
</dbReference>
<evidence type="ECO:0000313" key="2">
    <source>
        <dbReference type="EMBL" id="VVB04458.1"/>
    </source>
</evidence>
<feature type="region of interest" description="Disordered" evidence="1">
    <location>
        <begin position="44"/>
        <end position="74"/>
    </location>
</feature>
<proteinExistence type="predicted"/>
<organism evidence="2 3">
    <name type="scientific">Arabis nemorensis</name>
    <dbReference type="NCBI Taxonomy" id="586526"/>
    <lineage>
        <taxon>Eukaryota</taxon>
        <taxon>Viridiplantae</taxon>
        <taxon>Streptophyta</taxon>
        <taxon>Embryophyta</taxon>
        <taxon>Tracheophyta</taxon>
        <taxon>Spermatophyta</taxon>
        <taxon>Magnoliopsida</taxon>
        <taxon>eudicotyledons</taxon>
        <taxon>Gunneridae</taxon>
        <taxon>Pentapetalae</taxon>
        <taxon>rosids</taxon>
        <taxon>malvids</taxon>
        <taxon>Brassicales</taxon>
        <taxon>Brassicaceae</taxon>
        <taxon>Arabideae</taxon>
        <taxon>Arabis</taxon>
    </lineage>
</organism>
<dbReference type="AlphaFoldDB" id="A0A565BSU6"/>